<organism evidence="2 3">
    <name type="scientific">Tigheibacillus halophilus</name>
    <dbReference type="NCBI Taxonomy" id="361280"/>
    <lineage>
        <taxon>Bacteria</taxon>
        <taxon>Bacillati</taxon>
        <taxon>Bacillota</taxon>
        <taxon>Bacilli</taxon>
        <taxon>Bacillales</taxon>
        <taxon>Bacillaceae</taxon>
        <taxon>Tigheibacillus</taxon>
    </lineage>
</organism>
<dbReference type="EMBL" id="JAWDIP010000003">
    <property type="protein sequence ID" value="MDY0393583.1"/>
    <property type="molecule type" value="Genomic_DNA"/>
</dbReference>
<sequence length="90" mass="10272">MGWQSPHAKLKEVIKPSVMIIKFSEEVEWDSLDNQPVRLAIVLAVPDTDAATEHLKLLSQISRQLMHEEFREGIVNSSSKEEIIKLFESV</sequence>
<protein>
    <submittedName>
        <fullName evidence="2">PTS sugar transporter subunit IIA</fullName>
    </submittedName>
</protein>
<proteinExistence type="predicted"/>
<accession>A0ABU5C416</accession>
<feature type="domain" description="PTS EIIA type-2" evidence="1">
    <location>
        <begin position="1"/>
        <end position="90"/>
    </location>
</feature>
<dbReference type="InterPro" id="IPR002178">
    <property type="entry name" value="PTS_EIIA_type-2_dom"/>
</dbReference>
<dbReference type="Pfam" id="PF00359">
    <property type="entry name" value="PTS_EIIA_2"/>
    <property type="match status" value="1"/>
</dbReference>
<dbReference type="Gene3D" id="3.40.930.10">
    <property type="entry name" value="Mannitol-specific EII, Chain A"/>
    <property type="match status" value="1"/>
</dbReference>
<dbReference type="Proteomes" id="UP001281447">
    <property type="component" value="Unassembled WGS sequence"/>
</dbReference>
<name>A0ABU5C416_9BACI</name>
<keyword evidence="3" id="KW-1185">Reference proteome</keyword>
<dbReference type="InterPro" id="IPR016152">
    <property type="entry name" value="PTrfase/Anion_transptr"/>
</dbReference>
<dbReference type="CDD" id="cd00211">
    <property type="entry name" value="PTS_IIA_fru"/>
    <property type="match status" value="1"/>
</dbReference>
<gene>
    <name evidence="2" type="ORF">RWE15_02920</name>
</gene>
<dbReference type="PROSITE" id="PS51094">
    <property type="entry name" value="PTS_EIIA_TYPE_2"/>
    <property type="match status" value="1"/>
</dbReference>
<keyword evidence="2" id="KW-0813">Transport</keyword>
<evidence type="ECO:0000313" key="3">
    <source>
        <dbReference type="Proteomes" id="UP001281447"/>
    </source>
</evidence>
<keyword evidence="2" id="KW-0762">Sugar transport</keyword>
<comment type="caution">
    <text evidence="2">The sequence shown here is derived from an EMBL/GenBank/DDBJ whole genome shotgun (WGS) entry which is preliminary data.</text>
</comment>
<dbReference type="SUPFAM" id="SSF55804">
    <property type="entry name" value="Phoshotransferase/anion transport protein"/>
    <property type="match status" value="1"/>
</dbReference>
<evidence type="ECO:0000259" key="1">
    <source>
        <dbReference type="PROSITE" id="PS51094"/>
    </source>
</evidence>
<dbReference type="InterPro" id="IPR051541">
    <property type="entry name" value="PTS_SugarTrans_NitroReg"/>
</dbReference>
<reference evidence="2 3" key="1">
    <citation type="submission" date="2023-10" db="EMBL/GenBank/DDBJ databases">
        <title>Virgibacillus halophilus 5B73C genome.</title>
        <authorList>
            <person name="Miliotis G."/>
            <person name="Sengupta P."/>
            <person name="Hameed A."/>
            <person name="Chuvochina M."/>
            <person name="Mcdonagh F."/>
            <person name="Simpson A.C."/>
            <person name="Singh N.K."/>
            <person name="Rekha P.D."/>
            <person name="Raman K."/>
            <person name="Hugenholtz P."/>
            <person name="Venkateswaran K."/>
        </authorList>
    </citation>
    <scope>NUCLEOTIDE SEQUENCE [LARGE SCALE GENOMIC DNA]</scope>
    <source>
        <strain evidence="2 3">5B73C</strain>
    </source>
</reference>
<dbReference type="PANTHER" id="PTHR47738">
    <property type="entry name" value="PTS SYSTEM FRUCTOSE-LIKE EIIA COMPONENT-RELATED"/>
    <property type="match status" value="1"/>
</dbReference>
<evidence type="ECO:0000313" key="2">
    <source>
        <dbReference type="EMBL" id="MDY0393583.1"/>
    </source>
</evidence>